<dbReference type="InterPro" id="IPR005162">
    <property type="entry name" value="Retrotrans_gag_dom"/>
</dbReference>
<organism evidence="3 4">
    <name type="scientific">Actinidia rufa</name>
    <dbReference type="NCBI Taxonomy" id="165716"/>
    <lineage>
        <taxon>Eukaryota</taxon>
        <taxon>Viridiplantae</taxon>
        <taxon>Streptophyta</taxon>
        <taxon>Embryophyta</taxon>
        <taxon>Tracheophyta</taxon>
        <taxon>Spermatophyta</taxon>
        <taxon>Magnoliopsida</taxon>
        <taxon>eudicotyledons</taxon>
        <taxon>Gunneridae</taxon>
        <taxon>Pentapetalae</taxon>
        <taxon>asterids</taxon>
        <taxon>Ericales</taxon>
        <taxon>Actinidiaceae</taxon>
        <taxon>Actinidia</taxon>
    </lineage>
</organism>
<feature type="domain" description="Retrotransposon gag" evidence="2">
    <location>
        <begin position="41"/>
        <end position="125"/>
    </location>
</feature>
<proteinExistence type="predicted"/>
<evidence type="ECO:0000313" key="4">
    <source>
        <dbReference type="Proteomes" id="UP000585474"/>
    </source>
</evidence>
<comment type="caution">
    <text evidence="3">The sequence shown here is derived from an EMBL/GenBank/DDBJ whole genome shotgun (WGS) entry which is preliminary data.</text>
</comment>
<keyword evidence="4" id="KW-1185">Reference proteome</keyword>
<reference evidence="4" key="1">
    <citation type="submission" date="2019-07" db="EMBL/GenBank/DDBJ databases">
        <title>De Novo Assembly of kiwifruit Actinidia rufa.</title>
        <authorList>
            <person name="Sugita-Konishi S."/>
            <person name="Sato K."/>
            <person name="Mori E."/>
            <person name="Abe Y."/>
            <person name="Kisaki G."/>
            <person name="Hamano K."/>
            <person name="Suezawa K."/>
            <person name="Otani M."/>
            <person name="Fukuda T."/>
            <person name="Manabe T."/>
            <person name="Gomi K."/>
            <person name="Tabuchi M."/>
            <person name="Akimitsu K."/>
            <person name="Kataoka I."/>
        </authorList>
    </citation>
    <scope>NUCLEOTIDE SEQUENCE [LARGE SCALE GENOMIC DNA]</scope>
    <source>
        <strain evidence="4">cv. Fuchu</strain>
    </source>
</reference>
<dbReference type="PANTHER" id="PTHR33223">
    <property type="entry name" value="CCHC-TYPE DOMAIN-CONTAINING PROTEIN"/>
    <property type="match status" value="1"/>
</dbReference>
<evidence type="ECO:0000256" key="1">
    <source>
        <dbReference type="SAM" id="MobiDB-lite"/>
    </source>
</evidence>
<dbReference type="OrthoDB" id="1737504at2759"/>
<gene>
    <name evidence="3" type="ORF">Acr_00g0066070</name>
</gene>
<accession>A0A7J0DQ83</accession>
<sequence length="218" mass="25281">MFTSQKTRDLDTRLDAINTKTSALVIVDALIRQIEPPFTKRGSVRSWFRKLPLGTIDSFDNLSRLFVANYMSCKIIQKNVSHLFTIHQKEIEGLKDYVKRFNQVVLEVEDPSDKVMIMAMMEGLQLGPLFDFLSKNIPETLSTLQSKDDKYITAEELAEAKHRRRGKDDHKRKEPSNIRQSDYRDGARSKRPGCHDDLKDLQSILLSSEHFLSYYLQQ</sequence>
<name>A0A7J0DQ83_9ERIC</name>
<protein>
    <recommendedName>
        <fullName evidence="2">Retrotransposon gag domain-containing protein</fullName>
    </recommendedName>
</protein>
<dbReference type="Pfam" id="PF03732">
    <property type="entry name" value="Retrotrans_gag"/>
    <property type="match status" value="1"/>
</dbReference>
<evidence type="ECO:0000259" key="2">
    <source>
        <dbReference type="Pfam" id="PF03732"/>
    </source>
</evidence>
<dbReference type="AlphaFoldDB" id="A0A7J0DQ83"/>
<feature type="region of interest" description="Disordered" evidence="1">
    <location>
        <begin position="158"/>
        <end position="195"/>
    </location>
</feature>
<dbReference type="PANTHER" id="PTHR33223:SF10">
    <property type="entry name" value="AMINOTRANSFERASE-LIKE PLANT MOBILE DOMAIN-CONTAINING PROTEIN"/>
    <property type="match status" value="1"/>
</dbReference>
<dbReference type="Proteomes" id="UP000585474">
    <property type="component" value="Unassembled WGS sequence"/>
</dbReference>
<dbReference type="EMBL" id="BJWL01000339">
    <property type="protein sequence ID" value="GFS39997.1"/>
    <property type="molecule type" value="Genomic_DNA"/>
</dbReference>
<evidence type="ECO:0000313" key="3">
    <source>
        <dbReference type="EMBL" id="GFS39997.1"/>
    </source>
</evidence>
<feature type="compositionally biased region" description="Basic and acidic residues" evidence="1">
    <location>
        <begin position="166"/>
        <end position="195"/>
    </location>
</feature>